<organism evidence="1 2">
    <name type="scientific">Erwinia phage Midgardsormr38</name>
    <dbReference type="NCBI Taxonomy" id="2663326"/>
    <lineage>
        <taxon>Viruses</taxon>
        <taxon>Duplodnaviria</taxon>
        <taxon>Heunggongvirae</taxon>
        <taxon>Uroviricota</taxon>
        <taxon>Caudoviricetes</taxon>
        <taxon>Midgardsormrvirus</taxon>
        <taxon>Midgardsormrvirus midgardsormr38</taxon>
    </lineage>
</organism>
<keyword evidence="2" id="KW-1185">Reference proteome</keyword>
<accession>A0A5Q2F4J7</accession>
<dbReference type="EMBL" id="MN602881">
    <property type="protein sequence ID" value="QGF22000.1"/>
    <property type="molecule type" value="Genomic_DNA"/>
</dbReference>
<protein>
    <submittedName>
        <fullName evidence="1">Uncharacterized protein</fullName>
    </submittedName>
</protein>
<sequence length="91" mass="10376">MSELTKCWLQQAIAGIETIRDDMPFGLDEDEQKTLAALKMALTVLHAKEKVVELHKRKSTEVISGQRYSYVLLEDLLPELDAANVKYEVKK</sequence>
<name>A0A5Q2F4J7_9CAUD</name>
<proteinExistence type="predicted"/>
<dbReference type="KEGG" id="vg:77943241"/>
<reference evidence="1 2" key="1">
    <citation type="submission" date="2019-10" db="EMBL/GenBank/DDBJ databases">
        <title>Complete genome sequence of Erwinia phage Midgardsormr38.</title>
        <authorList>
            <person name="Dislers A."/>
            <person name="Zrelovs N."/>
            <person name="Kazaks A."/>
        </authorList>
    </citation>
    <scope>NUCLEOTIDE SEQUENCE [LARGE SCALE GENOMIC DNA]</scope>
</reference>
<evidence type="ECO:0000313" key="1">
    <source>
        <dbReference type="EMBL" id="QGF22000.1"/>
    </source>
</evidence>
<evidence type="ECO:0000313" key="2">
    <source>
        <dbReference type="Proteomes" id="UP000349651"/>
    </source>
</evidence>
<dbReference type="Proteomes" id="UP000349651">
    <property type="component" value="Segment"/>
</dbReference>
<dbReference type="RefSeq" id="YP_010667129.1">
    <property type="nucleotide sequence ID" value="NC_070949.1"/>
</dbReference>
<dbReference type="GeneID" id="77943241"/>